<comment type="caution">
    <text evidence="1">The sequence shown here is derived from an EMBL/GenBank/DDBJ whole genome shotgun (WGS) entry which is preliminary data.</text>
</comment>
<accession>A0A9N8DFR9</accession>
<reference evidence="1" key="1">
    <citation type="submission" date="2020-06" db="EMBL/GenBank/DDBJ databases">
        <authorList>
            <consortium name="Plant Systems Biology data submission"/>
        </authorList>
    </citation>
    <scope>NUCLEOTIDE SEQUENCE</scope>
    <source>
        <strain evidence="1">D6</strain>
    </source>
</reference>
<organism evidence="1 2">
    <name type="scientific">Seminavis robusta</name>
    <dbReference type="NCBI Taxonomy" id="568900"/>
    <lineage>
        <taxon>Eukaryota</taxon>
        <taxon>Sar</taxon>
        <taxon>Stramenopiles</taxon>
        <taxon>Ochrophyta</taxon>
        <taxon>Bacillariophyta</taxon>
        <taxon>Bacillariophyceae</taxon>
        <taxon>Bacillariophycidae</taxon>
        <taxon>Naviculales</taxon>
        <taxon>Naviculaceae</taxon>
        <taxon>Seminavis</taxon>
    </lineage>
</organism>
<sequence>MLSPLIPLIPFHANLPMFGTQSPTTSLIWRITISGLIRRTALTVLARLPCPTTFITILDPTKTCTFPTLHHLHHLRPTPSSHHHRHHHRHHPSAHYSSHAIVPLFVTEPPVSRTHSIGSVVSFDDGSCPAAPKPFEGIPMPPLYVKPEKLFVKNNEDFELPVPTVSPSMAADKPIVEPDVAVLGSVPDRSPTKEETAIDAMLSLRSASFGV</sequence>
<keyword evidence="2" id="KW-1185">Reference proteome</keyword>
<name>A0A9N8DFR9_9STRA</name>
<dbReference type="AlphaFoldDB" id="A0A9N8DFR9"/>
<proteinExistence type="predicted"/>
<protein>
    <submittedName>
        <fullName evidence="1">Uncharacterized protein</fullName>
    </submittedName>
</protein>
<gene>
    <name evidence="1" type="ORF">SEMRO_70_G039200.1</name>
</gene>
<evidence type="ECO:0000313" key="2">
    <source>
        <dbReference type="Proteomes" id="UP001153069"/>
    </source>
</evidence>
<dbReference type="Proteomes" id="UP001153069">
    <property type="component" value="Unassembled WGS sequence"/>
</dbReference>
<evidence type="ECO:0000313" key="1">
    <source>
        <dbReference type="EMBL" id="CAB9499876.1"/>
    </source>
</evidence>
<dbReference type="EMBL" id="CAICTM010000069">
    <property type="protein sequence ID" value="CAB9499876.1"/>
    <property type="molecule type" value="Genomic_DNA"/>
</dbReference>